<gene>
    <name evidence="11" type="ORF">ElyMa_003871500</name>
</gene>
<dbReference type="EMBL" id="BMAT01007891">
    <property type="protein sequence ID" value="GFR73611.1"/>
    <property type="molecule type" value="Genomic_DNA"/>
</dbReference>
<dbReference type="PANTHER" id="PTHR13557:SF1">
    <property type="entry name" value="COILED-COIL DOMAIN-CONTAINING PROTEIN 86"/>
    <property type="match status" value="1"/>
</dbReference>
<proteinExistence type="predicted"/>
<evidence type="ECO:0000256" key="10">
    <source>
        <dbReference type="SAM" id="MobiDB-lite"/>
    </source>
</evidence>
<comment type="subcellular location">
    <subcellularLocation>
        <location evidence="1">Chromosome</location>
    </subcellularLocation>
    <subcellularLocation>
        <location evidence="2">Nucleus</location>
        <location evidence="2">Nucleolus</location>
    </subcellularLocation>
</comment>
<evidence type="ECO:0000256" key="3">
    <source>
        <dbReference type="ARBA" id="ARBA00016738"/>
    </source>
</evidence>
<evidence type="ECO:0000256" key="9">
    <source>
        <dbReference type="ARBA" id="ARBA00093307"/>
    </source>
</evidence>
<evidence type="ECO:0000256" key="4">
    <source>
        <dbReference type="ARBA" id="ARBA00022454"/>
    </source>
</evidence>
<keyword evidence="4" id="KW-0158">Chromosome</keyword>
<keyword evidence="7" id="KW-0175">Coiled coil</keyword>
<dbReference type="GO" id="GO:0005694">
    <property type="term" value="C:chromosome"/>
    <property type="evidence" value="ECO:0007669"/>
    <property type="project" value="UniProtKB-SubCell"/>
</dbReference>
<evidence type="ECO:0000256" key="1">
    <source>
        <dbReference type="ARBA" id="ARBA00004286"/>
    </source>
</evidence>
<dbReference type="AlphaFoldDB" id="A0AAV4FMN6"/>
<dbReference type="GO" id="GO:0005730">
    <property type="term" value="C:nucleolus"/>
    <property type="evidence" value="ECO:0007669"/>
    <property type="project" value="UniProtKB-SubCell"/>
</dbReference>
<sequence length="72" mass="8857">MALKDQQRQTKELQIQIKEEKDRAKQLKRQRTEENKKRKLENQRKAEIVQPIKNTAKIKKMKKKQLRMIETR</sequence>
<evidence type="ECO:0000313" key="12">
    <source>
        <dbReference type="Proteomes" id="UP000762676"/>
    </source>
</evidence>
<evidence type="ECO:0000256" key="6">
    <source>
        <dbReference type="ARBA" id="ARBA00022934"/>
    </source>
</evidence>
<evidence type="ECO:0000256" key="2">
    <source>
        <dbReference type="ARBA" id="ARBA00004604"/>
    </source>
</evidence>
<keyword evidence="12" id="KW-1185">Reference proteome</keyword>
<evidence type="ECO:0000256" key="8">
    <source>
        <dbReference type="ARBA" id="ARBA00023242"/>
    </source>
</evidence>
<comment type="caution">
    <text evidence="11">The sequence shown here is derived from an EMBL/GenBank/DDBJ whole genome shotgun (WGS) entry which is preliminary data.</text>
</comment>
<dbReference type="Proteomes" id="UP000762676">
    <property type="component" value="Unassembled WGS sequence"/>
</dbReference>
<accession>A0AAV4FMN6</accession>
<dbReference type="PANTHER" id="PTHR13557">
    <property type="entry name" value="COILED-COIL DOMAIN-CONTAINING PROTEIN 86"/>
    <property type="match status" value="1"/>
</dbReference>
<organism evidence="11 12">
    <name type="scientific">Elysia marginata</name>
    <dbReference type="NCBI Taxonomy" id="1093978"/>
    <lineage>
        <taxon>Eukaryota</taxon>
        <taxon>Metazoa</taxon>
        <taxon>Spiralia</taxon>
        <taxon>Lophotrochozoa</taxon>
        <taxon>Mollusca</taxon>
        <taxon>Gastropoda</taxon>
        <taxon>Heterobranchia</taxon>
        <taxon>Euthyneura</taxon>
        <taxon>Panpulmonata</taxon>
        <taxon>Sacoglossa</taxon>
        <taxon>Placobranchoidea</taxon>
        <taxon>Plakobranchidae</taxon>
        <taxon>Elysia</taxon>
    </lineage>
</organism>
<evidence type="ECO:0000256" key="5">
    <source>
        <dbReference type="ARBA" id="ARBA00022553"/>
    </source>
</evidence>
<keyword evidence="5" id="KW-0597">Phosphoprotein</keyword>
<comment type="function">
    <text evidence="9">Required for proper chromosome segregation during mitosis and error-free mitotic progression.</text>
</comment>
<keyword evidence="8" id="KW-0539">Nucleus</keyword>
<evidence type="ECO:0000256" key="7">
    <source>
        <dbReference type="ARBA" id="ARBA00023054"/>
    </source>
</evidence>
<feature type="region of interest" description="Disordered" evidence="10">
    <location>
        <begin position="1"/>
        <end position="43"/>
    </location>
</feature>
<keyword evidence="6" id="KW-0164">Citrullination</keyword>
<reference evidence="11 12" key="1">
    <citation type="journal article" date="2021" name="Elife">
        <title>Chloroplast acquisition without the gene transfer in kleptoplastic sea slugs, Plakobranchus ocellatus.</title>
        <authorList>
            <person name="Maeda T."/>
            <person name="Takahashi S."/>
            <person name="Yoshida T."/>
            <person name="Shimamura S."/>
            <person name="Takaki Y."/>
            <person name="Nagai Y."/>
            <person name="Toyoda A."/>
            <person name="Suzuki Y."/>
            <person name="Arimoto A."/>
            <person name="Ishii H."/>
            <person name="Satoh N."/>
            <person name="Nishiyama T."/>
            <person name="Hasebe M."/>
            <person name="Maruyama T."/>
            <person name="Minagawa J."/>
            <person name="Obokata J."/>
            <person name="Shigenobu S."/>
        </authorList>
    </citation>
    <scope>NUCLEOTIDE SEQUENCE [LARGE SCALE GENOMIC DNA]</scope>
</reference>
<protein>
    <recommendedName>
        <fullName evidence="3">Coiled-coil domain-containing protein 86</fullName>
    </recommendedName>
</protein>
<name>A0AAV4FMN6_9GAST</name>
<dbReference type="InterPro" id="IPR026570">
    <property type="entry name" value="CCDC86"/>
</dbReference>
<evidence type="ECO:0000313" key="11">
    <source>
        <dbReference type="EMBL" id="GFR73611.1"/>
    </source>
</evidence>